<name>A0A5N1JZ50_9HYPH</name>
<dbReference type="Proteomes" id="UP000327108">
    <property type="component" value="Unassembled WGS sequence"/>
</dbReference>
<accession>A0A5N1JZ50</accession>
<sequence>MVGTSIPGISILERIPNSAKQFSGCALKQNIETGRSEPLRLKHALSNWTVLATSAVLCRMGIRCRLVLLF</sequence>
<dbReference type="EMBL" id="VYXQ01000007">
    <property type="protein sequence ID" value="KAA9368519.1"/>
    <property type="molecule type" value="Genomic_DNA"/>
</dbReference>
<evidence type="ECO:0000313" key="2">
    <source>
        <dbReference type="Proteomes" id="UP000327108"/>
    </source>
</evidence>
<evidence type="ECO:0000313" key="1">
    <source>
        <dbReference type="EMBL" id="KAA9368519.1"/>
    </source>
</evidence>
<keyword evidence="2" id="KW-1185">Reference proteome</keyword>
<gene>
    <name evidence="1" type="ORF">F3W84_09180</name>
</gene>
<proteinExistence type="predicted"/>
<dbReference type="AlphaFoldDB" id="A0A5N1JZ50"/>
<reference evidence="1 2" key="1">
    <citation type="submission" date="2019-09" db="EMBL/GenBank/DDBJ databases">
        <title>Biological control of the noxious weed angled onion (Allium triquetrum) thwarted by endophytic bacteria in Victoria, Australia.</title>
        <authorList>
            <person name="Tehranchian P."/>
            <person name="Adair R.J."/>
            <person name="Van T.H."/>
            <person name="Morrison P.D."/>
            <person name="Williams H."/>
            <person name="Lawrie A.C."/>
        </authorList>
    </citation>
    <scope>NUCLEOTIDE SEQUENCE [LARGE SCALE GENOMIC DNA]</scope>
    <source>
        <strain evidence="1 2">RPTAtOch1</strain>
    </source>
</reference>
<organism evidence="1 2">
    <name type="scientific">Ochrobactrum quorumnocens</name>
    <dbReference type="NCBI Taxonomy" id="271865"/>
    <lineage>
        <taxon>Bacteria</taxon>
        <taxon>Pseudomonadati</taxon>
        <taxon>Pseudomonadota</taxon>
        <taxon>Alphaproteobacteria</taxon>
        <taxon>Hyphomicrobiales</taxon>
        <taxon>Brucellaceae</taxon>
        <taxon>Brucella/Ochrobactrum group</taxon>
        <taxon>Ochrobactrum</taxon>
    </lineage>
</organism>
<protein>
    <submittedName>
        <fullName evidence="1">Uncharacterized protein</fullName>
    </submittedName>
</protein>
<comment type="caution">
    <text evidence="1">The sequence shown here is derived from an EMBL/GenBank/DDBJ whole genome shotgun (WGS) entry which is preliminary data.</text>
</comment>